<name>A0A1G7PZ94_PSEOR</name>
<evidence type="ECO:0000313" key="3">
    <source>
        <dbReference type="Proteomes" id="UP000198967"/>
    </source>
</evidence>
<dbReference type="EMBL" id="FNBE01000007">
    <property type="protein sequence ID" value="SDF90690.1"/>
    <property type="molecule type" value="Genomic_DNA"/>
</dbReference>
<gene>
    <name evidence="2" type="ORF">SAMN05216377_107264</name>
</gene>
<dbReference type="OrthoDB" id="9799345at2"/>
<feature type="domain" description="Transcription regulator HTH AraC- type ligand binding" evidence="1">
    <location>
        <begin position="40"/>
        <end position="166"/>
    </location>
</feature>
<accession>A0A1G7PZ94</accession>
<dbReference type="STRING" id="366584.SAMN05216377_107264"/>
<evidence type="ECO:0000259" key="1">
    <source>
        <dbReference type="Pfam" id="PF14525"/>
    </source>
</evidence>
<dbReference type="AlphaFoldDB" id="A0A1G7PZ94"/>
<sequence>MTLPLDDPGSPRARAARLLARRHLRRVHPARSLPQPRAADWSREGVAGWVRSRRVFDVNCAEIGTVGQLNIHGPREVGRTSEETVFVNLQLSGSCVGSQGGRTCYVPAGSFALFDATRPFRLDHAEDWPSLSFRVPRERLMGLVRRPDDVTARTHDSHLNRAFRAHRGCGPSDLRPR</sequence>
<dbReference type="InterPro" id="IPR035418">
    <property type="entry name" value="AraC-bd_2"/>
</dbReference>
<evidence type="ECO:0000313" key="2">
    <source>
        <dbReference type="EMBL" id="SDF90690.1"/>
    </source>
</evidence>
<reference evidence="2 3" key="1">
    <citation type="submission" date="2016-10" db="EMBL/GenBank/DDBJ databases">
        <authorList>
            <person name="de Groot N.N."/>
        </authorList>
    </citation>
    <scope>NUCLEOTIDE SEQUENCE [LARGE SCALE GENOMIC DNA]</scope>
    <source>
        <strain evidence="2 3">CGMCC 4.3143</strain>
    </source>
</reference>
<proteinExistence type="predicted"/>
<dbReference type="Proteomes" id="UP000198967">
    <property type="component" value="Unassembled WGS sequence"/>
</dbReference>
<dbReference type="RefSeq" id="WP_093083504.1">
    <property type="nucleotide sequence ID" value="NZ_FNBE01000007.1"/>
</dbReference>
<organism evidence="2 3">
    <name type="scientific">Pseudonocardia oroxyli</name>
    <dbReference type="NCBI Taxonomy" id="366584"/>
    <lineage>
        <taxon>Bacteria</taxon>
        <taxon>Bacillati</taxon>
        <taxon>Actinomycetota</taxon>
        <taxon>Actinomycetes</taxon>
        <taxon>Pseudonocardiales</taxon>
        <taxon>Pseudonocardiaceae</taxon>
        <taxon>Pseudonocardia</taxon>
    </lineage>
</organism>
<dbReference type="Pfam" id="PF14525">
    <property type="entry name" value="AraC_binding_2"/>
    <property type="match status" value="1"/>
</dbReference>
<keyword evidence="3" id="KW-1185">Reference proteome</keyword>
<protein>
    <submittedName>
        <fullName evidence="2">AraC-binding-like domain-containing protein</fullName>
    </submittedName>
</protein>